<reference evidence="2 3" key="1">
    <citation type="submission" date="2022-04" db="EMBL/GenBank/DDBJ databases">
        <title>Halobacillus sp. isolated from saltern.</title>
        <authorList>
            <person name="Won M."/>
            <person name="Lee C.-M."/>
            <person name="Woen H.-Y."/>
            <person name="Kwon S.-W."/>
        </authorList>
    </citation>
    <scope>NUCLEOTIDE SEQUENCE [LARGE SCALE GENOMIC DNA]</scope>
    <source>
        <strain evidence="2 3">SSBR10-3</strain>
    </source>
</reference>
<evidence type="ECO:0000313" key="2">
    <source>
        <dbReference type="EMBL" id="UOQ45479.1"/>
    </source>
</evidence>
<name>A0ABY4EPB8_9BACI</name>
<proteinExistence type="predicted"/>
<dbReference type="InterPro" id="IPR010897">
    <property type="entry name" value="Spore_II_P"/>
</dbReference>
<sequence>MKMHDDLQQNLQELKASDPLKPDPAFIQETKTMLASKNYSGRSNKRIPLVSFALFIPICTLFLLSIDFSTITNNSSSSSWFQSSLADKKNTHFYIYHTHSSESFLPELDETDPAKAFDENSNIIKVGDYLASYLEKENFEVFHDETNFMDIAIKKDKSFQELYGLSRKNLTNFLDNTELNKENIIFLDIHRNSLDKETTTSTMNGKTSAKITFVVSKLSYYYEDNHRLAKNLNDKINDQYPGLSRIITKEKAITEAGAYNQDLSPNTLLINIGGAENTLKEEKRTVNILANALDSLVE</sequence>
<keyword evidence="1" id="KW-0812">Transmembrane</keyword>
<keyword evidence="1" id="KW-0472">Membrane</keyword>
<keyword evidence="3" id="KW-1185">Reference proteome</keyword>
<dbReference type="NCBIfam" id="TIGR02867">
    <property type="entry name" value="spore_II_P"/>
    <property type="match status" value="1"/>
</dbReference>
<keyword evidence="1" id="KW-1133">Transmembrane helix</keyword>
<evidence type="ECO:0000256" key="1">
    <source>
        <dbReference type="SAM" id="Phobius"/>
    </source>
</evidence>
<dbReference type="EMBL" id="CP095073">
    <property type="protein sequence ID" value="UOQ45479.1"/>
    <property type="molecule type" value="Genomic_DNA"/>
</dbReference>
<gene>
    <name evidence="2" type="ORF">MUN89_05910</name>
</gene>
<dbReference type="Proteomes" id="UP000831787">
    <property type="component" value="Chromosome"/>
</dbReference>
<accession>A0ABY4EPB8</accession>
<dbReference type="RefSeq" id="WP_244712236.1">
    <property type="nucleotide sequence ID" value="NZ_CP095073.1"/>
</dbReference>
<dbReference type="Pfam" id="PF07454">
    <property type="entry name" value="SpoIIP"/>
    <property type="match status" value="1"/>
</dbReference>
<protein>
    <submittedName>
        <fullName evidence="2">Stage II sporulation protein P</fullName>
    </submittedName>
</protein>
<organism evidence="2 3">
    <name type="scientific">Halobacillus salinarum</name>
    <dbReference type="NCBI Taxonomy" id="2932257"/>
    <lineage>
        <taxon>Bacteria</taxon>
        <taxon>Bacillati</taxon>
        <taxon>Bacillota</taxon>
        <taxon>Bacilli</taxon>
        <taxon>Bacillales</taxon>
        <taxon>Bacillaceae</taxon>
        <taxon>Halobacillus</taxon>
    </lineage>
</organism>
<feature type="transmembrane region" description="Helical" evidence="1">
    <location>
        <begin position="47"/>
        <end position="66"/>
    </location>
</feature>
<evidence type="ECO:0000313" key="3">
    <source>
        <dbReference type="Proteomes" id="UP000831787"/>
    </source>
</evidence>